<evidence type="ECO:0000313" key="6">
    <source>
        <dbReference type="Proteomes" id="UP001329915"/>
    </source>
</evidence>
<organism evidence="5 6">
    <name type="scientific">Metallumcola ferriviriculae</name>
    <dbReference type="NCBI Taxonomy" id="3039180"/>
    <lineage>
        <taxon>Bacteria</taxon>
        <taxon>Bacillati</taxon>
        <taxon>Bacillota</taxon>
        <taxon>Clostridia</taxon>
        <taxon>Neomoorellales</taxon>
        <taxon>Desulfitibacteraceae</taxon>
        <taxon>Metallumcola</taxon>
    </lineage>
</organism>
<feature type="domain" description="HTH gntR-type" evidence="4">
    <location>
        <begin position="23"/>
        <end position="91"/>
    </location>
</feature>
<dbReference type="PANTHER" id="PTHR38445:SF9">
    <property type="entry name" value="HTH-TYPE TRANSCRIPTIONAL REPRESSOR YTRA"/>
    <property type="match status" value="1"/>
</dbReference>
<evidence type="ECO:0000256" key="2">
    <source>
        <dbReference type="ARBA" id="ARBA00023125"/>
    </source>
</evidence>
<sequence>MGKSIEKEGWGMEHLCIDQSSGVPIYVQLKEKIKYAIATGVYPPASRLPTVRSLAVALKINVNTVSKVYSELEREGILATKQGRGTFVGEVTVSEKEVKEQKLRQMAEQVQIIAHELGVTPGDLLEMLKKRLV</sequence>
<keyword evidence="6" id="KW-1185">Reference proteome</keyword>
<dbReference type="GO" id="GO:0003700">
    <property type="term" value="F:DNA-binding transcription factor activity"/>
    <property type="evidence" value="ECO:0007669"/>
    <property type="project" value="InterPro"/>
</dbReference>
<dbReference type="RefSeq" id="WP_366924675.1">
    <property type="nucleotide sequence ID" value="NZ_CP121694.1"/>
</dbReference>
<protein>
    <submittedName>
        <fullName evidence="5">GntR family transcriptional regulator</fullName>
    </submittedName>
</protein>
<accession>A0AAU0UNT8</accession>
<evidence type="ECO:0000313" key="5">
    <source>
        <dbReference type="EMBL" id="WRO21847.1"/>
    </source>
</evidence>
<dbReference type="KEGG" id="dbc:MFMK1_001668"/>
<dbReference type="Proteomes" id="UP001329915">
    <property type="component" value="Chromosome"/>
</dbReference>
<dbReference type="InterPro" id="IPR000524">
    <property type="entry name" value="Tscrpt_reg_HTH_GntR"/>
</dbReference>
<evidence type="ECO:0000256" key="3">
    <source>
        <dbReference type="ARBA" id="ARBA00023163"/>
    </source>
</evidence>
<dbReference type="PANTHER" id="PTHR38445">
    <property type="entry name" value="HTH-TYPE TRANSCRIPTIONAL REPRESSOR YTRA"/>
    <property type="match status" value="1"/>
</dbReference>
<dbReference type="CDD" id="cd07377">
    <property type="entry name" value="WHTH_GntR"/>
    <property type="match status" value="1"/>
</dbReference>
<keyword evidence="1" id="KW-0805">Transcription regulation</keyword>
<reference evidence="5 6" key="1">
    <citation type="submission" date="2023-04" db="EMBL/GenBank/DDBJ databases">
        <authorList>
            <person name="Hsu D."/>
        </authorList>
    </citation>
    <scope>NUCLEOTIDE SEQUENCE [LARGE SCALE GENOMIC DNA]</scope>
    <source>
        <strain evidence="5 6">MK1</strain>
    </source>
</reference>
<dbReference type="AlphaFoldDB" id="A0AAU0UNT8"/>
<dbReference type="PROSITE" id="PS50949">
    <property type="entry name" value="HTH_GNTR"/>
    <property type="match status" value="1"/>
</dbReference>
<dbReference type="GO" id="GO:0003677">
    <property type="term" value="F:DNA binding"/>
    <property type="evidence" value="ECO:0007669"/>
    <property type="project" value="UniProtKB-KW"/>
</dbReference>
<dbReference type="SMART" id="SM00345">
    <property type="entry name" value="HTH_GNTR"/>
    <property type="match status" value="1"/>
</dbReference>
<keyword evidence="2" id="KW-0238">DNA-binding</keyword>
<evidence type="ECO:0000256" key="1">
    <source>
        <dbReference type="ARBA" id="ARBA00023015"/>
    </source>
</evidence>
<dbReference type="SUPFAM" id="SSF46785">
    <property type="entry name" value="Winged helix' DNA-binding domain"/>
    <property type="match status" value="1"/>
</dbReference>
<evidence type="ECO:0000259" key="4">
    <source>
        <dbReference type="PROSITE" id="PS50949"/>
    </source>
</evidence>
<name>A0AAU0UNT8_9FIRM</name>
<dbReference type="Pfam" id="PF00392">
    <property type="entry name" value="GntR"/>
    <property type="match status" value="1"/>
</dbReference>
<dbReference type="InterPro" id="IPR036388">
    <property type="entry name" value="WH-like_DNA-bd_sf"/>
</dbReference>
<dbReference type="InterPro" id="IPR036390">
    <property type="entry name" value="WH_DNA-bd_sf"/>
</dbReference>
<proteinExistence type="predicted"/>
<dbReference type="EMBL" id="CP121694">
    <property type="protein sequence ID" value="WRO21847.1"/>
    <property type="molecule type" value="Genomic_DNA"/>
</dbReference>
<gene>
    <name evidence="5" type="ORF">MFMK1_001668</name>
</gene>
<keyword evidence="3" id="KW-0804">Transcription</keyword>
<dbReference type="Gene3D" id="1.10.10.10">
    <property type="entry name" value="Winged helix-like DNA-binding domain superfamily/Winged helix DNA-binding domain"/>
    <property type="match status" value="1"/>
</dbReference>